<evidence type="ECO:0000256" key="1">
    <source>
        <dbReference type="SAM" id="MobiDB-lite"/>
    </source>
</evidence>
<dbReference type="Proteomes" id="UP001054252">
    <property type="component" value="Unassembled WGS sequence"/>
</dbReference>
<sequence length="109" mass="11842">MAGKKKRGKSAPQLQKPDPAPPCFCSPFACYEVARLHSYAPSAHLLHRAYSRLRPLLPTPLLLLPSLQPPISPCLLPLRLLLLLLHLSLQPPAPPAAYTPATAPELITT</sequence>
<accession>A0AAV5K6J6</accession>
<comment type="caution">
    <text evidence="2">The sequence shown here is derived from an EMBL/GenBank/DDBJ whole genome shotgun (WGS) entry which is preliminary data.</text>
</comment>
<gene>
    <name evidence="2" type="ORF">SLEP1_g30729</name>
</gene>
<evidence type="ECO:0000313" key="2">
    <source>
        <dbReference type="EMBL" id="GKV20631.1"/>
    </source>
</evidence>
<evidence type="ECO:0000313" key="3">
    <source>
        <dbReference type="Proteomes" id="UP001054252"/>
    </source>
</evidence>
<proteinExistence type="predicted"/>
<feature type="region of interest" description="Disordered" evidence="1">
    <location>
        <begin position="1"/>
        <end position="22"/>
    </location>
</feature>
<reference evidence="2 3" key="1">
    <citation type="journal article" date="2021" name="Commun. Biol.">
        <title>The genome of Shorea leprosula (Dipterocarpaceae) highlights the ecological relevance of drought in aseasonal tropical rainforests.</title>
        <authorList>
            <person name="Ng K.K.S."/>
            <person name="Kobayashi M.J."/>
            <person name="Fawcett J.A."/>
            <person name="Hatakeyama M."/>
            <person name="Paape T."/>
            <person name="Ng C.H."/>
            <person name="Ang C.C."/>
            <person name="Tnah L.H."/>
            <person name="Lee C.T."/>
            <person name="Nishiyama T."/>
            <person name="Sese J."/>
            <person name="O'Brien M.J."/>
            <person name="Copetti D."/>
            <person name="Mohd Noor M.I."/>
            <person name="Ong R.C."/>
            <person name="Putra M."/>
            <person name="Sireger I.Z."/>
            <person name="Indrioko S."/>
            <person name="Kosugi Y."/>
            <person name="Izuno A."/>
            <person name="Isagi Y."/>
            <person name="Lee S.L."/>
            <person name="Shimizu K.K."/>
        </authorList>
    </citation>
    <scope>NUCLEOTIDE SEQUENCE [LARGE SCALE GENOMIC DNA]</scope>
    <source>
        <strain evidence="2">214</strain>
    </source>
</reference>
<protein>
    <submittedName>
        <fullName evidence="2">Uncharacterized protein</fullName>
    </submittedName>
</protein>
<name>A0AAV5K6J6_9ROSI</name>
<keyword evidence="3" id="KW-1185">Reference proteome</keyword>
<organism evidence="2 3">
    <name type="scientific">Rubroshorea leprosula</name>
    <dbReference type="NCBI Taxonomy" id="152421"/>
    <lineage>
        <taxon>Eukaryota</taxon>
        <taxon>Viridiplantae</taxon>
        <taxon>Streptophyta</taxon>
        <taxon>Embryophyta</taxon>
        <taxon>Tracheophyta</taxon>
        <taxon>Spermatophyta</taxon>
        <taxon>Magnoliopsida</taxon>
        <taxon>eudicotyledons</taxon>
        <taxon>Gunneridae</taxon>
        <taxon>Pentapetalae</taxon>
        <taxon>rosids</taxon>
        <taxon>malvids</taxon>
        <taxon>Malvales</taxon>
        <taxon>Dipterocarpaceae</taxon>
        <taxon>Rubroshorea</taxon>
    </lineage>
</organism>
<dbReference type="EMBL" id="BPVZ01000055">
    <property type="protein sequence ID" value="GKV20631.1"/>
    <property type="molecule type" value="Genomic_DNA"/>
</dbReference>
<dbReference type="AlphaFoldDB" id="A0AAV5K6J6"/>